<dbReference type="Gene3D" id="2.40.10.10">
    <property type="entry name" value="Trypsin-like serine proteases"/>
    <property type="match status" value="1"/>
</dbReference>
<dbReference type="InterPro" id="IPR000001">
    <property type="entry name" value="Kringle"/>
</dbReference>
<comment type="subcellular location">
    <subcellularLocation>
        <location evidence="1">Secreted</location>
        <location evidence="1">Extracellular space</location>
    </subcellularLocation>
</comment>
<reference evidence="18 19" key="1">
    <citation type="submission" date="2020-06" db="EMBL/GenBank/DDBJ databases">
        <authorList>
            <consortium name="Wellcome Sanger Institute Data Sharing"/>
        </authorList>
    </citation>
    <scope>NUCLEOTIDE SEQUENCE [LARGE SCALE GENOMIC DNA]</scope>
</reference>
<dbReference type="RefSeq" id="XP_028825805.1">
    <property type="nucleotide sequence ID" value="XM_028969972.1"/>
</dbReference>
<comment type="caution">
    <text evidence="14">Lacks conserved residue(s) required for the propagation of feature annotation.</text>
</comment>
<dbReference type="SUPFAM" id="SSF50494">
    <property type="entry name" value="Trypsin-like serine proteases"/>
    <property type="match status" value="1"/>
</dbReference>
<keyword evidence="10" id="KW-1015">Disulfide bond</keyword>
<organism evidence="18 19">
    <name type="scientific">Denticeps clupeoides</name>
    <name type="common">denticle herring</name>
    <dbReference type="NCBI Taxonomy" id="299321"/>
    <lineage>
        <taxon>Eukaryota</taxon>
        <taxon>Metazoa</taxon>
        <taxon>Chordata</taxon>
        <taxon>Craniata</taxon>
        <taxon>Vertebrata</taxon>
        <taxon>Euteleostomi</taxon>
        <taxon>Actinopterygii</taxon>
        <taxon>Neopterygii</taxon>
        <taxon>Teleostei</taxon>
        <taxon>Clupei</taxon>
        <taxon>Clupeiformes</taxon>
        <taxon>Denticipitoidei</taxon>
        <taxon>Denticipitidae</taxon>
        <taxon>Denticeps</taxon>
    </lineage>
</organism>
<evidence type="ECO:0000259" key="17">
    <source>
        <dbReference type="PROSITE" id="PS50240"/>
    </source>
</evidence>
<evidence type="ECO:0000256" key="3">
    <source>
        <dbReference type="ARBA" id="ARBA00022536"/>
    </source>
</evidence>
<evidence type="ECO:0000256" key="8">
    <source>
        <dbReference type="ARBA" id="ARBA00022825"/>
    </source>
</evidence>
<keyword evidence="19" id="KW-1185">Reference proteome</keyword>
<dbReference type="CDD" id="cd00190">
    <property type="entry name" value="Tryp_SPc"/>
    <property type="match status" value="1"/>
</dbReference>
<dbReference type="GO" id="GO:0004252">
    <property type="term" value="F:serine-type endopeptidase activity"/>
    <property type="evidence" value="ECO:0007669"/>
    <property type="project" value="UniProtKB-EC"/>
</dbReference>
<dbReference type="PROSITE" id="PS50240">
    <property type="entry name" value="TRYPSIN_DOM"/>
    <property type="match status" value="1"/>
</dbReference>
<keyword evidence="5 15" id="KW-0645">Protease</keyword>
<dbReference type="InterPro" id="IPR001254">
    <property type="entry name" value="Trypsin_dom"/>
</dbReference>
<dbReference type="GO" id="GO:0031639">
    <property type="term" value="P:plasminogen activation"/>
    <property type="evidence" value="ECO:0007669"/>
    <property type="project" value="TreeGrafter"/>
</dbReference>
<dbReference type="InterPro" id="IPR009003">
    <property type="entry name" value="Peptidase_S1_PA"/>
</dbReference>
<dbReference type="Pfam" id="PF00089">
    <property type="entry name" value="Trypsin"/>
    <property type="match status" value="1"/>
</dbReference>
<evidence type="ECO:0000256" key="1">
    <source>
        <dbReference type="ARBA" id="ARBA00004239"/>
    </source>
</evidence>
<dbReference type="InterPro" id="IPR050127">
    <property type="entry name" value="Serine_Proteases_S1"/>
</dbReference>
<dbReference type="RefSeq" id="XP_028825804.1">
    <property type="nucleotide sequence ID" value="XM_028969971.1"/>
</dbReference>
<dbReference type="FunFam" id="2.40.10.10:FF:000003">
    <property type="entry name" value="Transmembrane serine protease 3"/>
    <property type="match status" value="1"/>
</dbReference>
<evidence type="ECO:0000256" key="14">
    <source>
        <dbReference type="PROSITE-ProRule" id="PRU00121"/>
    </source>
</evidence>
<dbReference type="PRINTS" id="PR00018">
    <property type="entry name" value="KRINGLE"/>
</dbReference>
<dbReference type="PROSITE" id="PS50070">
    <property type="entry name" value="KRINGLE_2"/>
    <property type="match status" value="1"/>
</dbReference>
<keyword evidence="9" id="KW-0865">Zymogen</keyword>
<dbReference type="PANTHER" id="PTHR24264">
    <property type="entry name" value="TRYPSIN-RELATED"/>
    <property type="match status" value="1"/>
</dbReference>
<keyword evidence="2" id="KW-0964">Secreted</keyword>
<evidence type="ECO:0000313" key="18">
    <source>
        <dbReference type="Ensembl" id="ENSDCDP00010014152.1"/>
    </source>
</evidence>
<feature type="domain" description="Kringle" evidence="16">
    <location>
        <begin position="39"/>
        <end position="112"/>
    </location>
</feature>
<evidence type="ECO:0000256" key="12">
    <source>
        <dbReference type="ARBA" id="ARBA00036320"/>
    </source>
</evidence>
<evidence type="ECO:0000259" key="16">
    <source>
        <dbReference type="PROSITE" id="PS50070"/>
    </source>
</evidence>
<dbReference type="PROSITE" id="PS00135">
    <property type="entry name" value="TRYPSIN_SER"/>
    <property type="match status" value="1"/>
</dbReference>
<dbReference type="GeneID" id="114784515"/>
<dbReference type="EC" id="3.4.21.4" evidence="13"/>
<keyword evidence="7 15" id="KW-0378">Hydrolase</keyword>
<dbReference type="PROSITE" id="PS00134">
    <property type="entry name" value="TRYPSIN_HIS"/>
    <property type="match status" value="1"/>
</dbReference>
<protein>
    <recommendedName>
        <fullName evidence="13">trypsin</fullName>
        <ecNumber evidence="13">3.4.21.4</ecNumber>
    </recommendedName>
</protein>
<dbReference type="PROSITE" id="PS00021">
    <property type="entry name" value="KRINGLE_1"/>
    <property type="match status" value="1"/>
</dbReference>
<keyword evidence="8 15" id="KW-0720">Serine protease</keyword>
<keyword evidence="4 14" id="KW-0420">Kringle</keyword>
<dbReference type="GeneTree" id="ENSGT00940000164426"/>
<dbReference type="InterPro" id="IPR018056">
    <property type="entry name" value="Kringle_CS"/>
</dbReference>
<comment type="catalytic activity">
    <reaction evidence="12">
        <text>Preferential cleavage: Arg-|-Xaa, Lys-|-Xaa.</text>
        <dbReference type="EC" id="3.4.21.4"/>
    </reaction>
</comment>
<name>A0AAY4AZG7_9TELE</name>
<dbReference type="InterPro" id="IPR038178">
    <property type="entry name" value="Kringle_sf"/>
</dbReference>
<evidence type="ECO:0000256" key="9">
    <source>
        <dbReference type="ARBA" id="ARBA00023145"/>
    </source>
</evidence>
<proteinExistence type="predicted"/>
<dbReference type="GO" id="GO:0005615">
    <property type="term" value="C:extracellular space"/>
    <property type="evidence" value="ECO:0007669"/>
    <property type="project" value="TreeGrafter"/>
</dbReference>
<evidence type="ECO:0000256" key="10">
    <source>
        <dbReference type="ARBA" id="ARBA00023157"/>
    </source>
</evidence>
<evidence type="ECO:0000256" key="11">
    <source>
        <dbReference type="ARBA" id="ARBA00023202"/>
    </source>
</evidence>
<dbReference type="Proteomes" id="UP000694580">
    <property type="component" value="Chromosome 2"/>
</dbReference>
<dbReference type="CDD" id="cd00108">
    <property type="entry name" value="KR"/>
    <property type="match status" value="1"/>
</dbReference>
<evidence type="ECO:0000256" key="4">
    <source>
        <dbReference type="ARBA" id="ARBA00022572"/>
    </source>
</evidence>
<dbReference type="Gene3D" id="2.40.20.10">
    <property type="entry name" value="Plasminogen Kringle 4"/>
    <property type="match status" value="1"/>
</dbReference>
<evidence type="ECO:0000256" key="7">
    <source>
        <dbReference type="ARBA" id="ARBA00022801"/>
    </source>
</evidence>
<dbReference type="InterPro" id="IPR018114">
    <property type="entry name" value="TRYPSIN_HIS"/>
</dbReference>
<dbReference type="Pfam" id="PF00051">
    <property type="entry name" value="Kringle"/>
    <property type="match status" value="1"/>
</dbReference>
<gene>
    <name evidence="18" type="primary">plaua</name>
</gene>
<dbReference type="SUPFAM" id="SSF57440">
    <property type="entry name" value="Kringle-like"/>
    <property type="match status" value="1"/>
</dbReference>
<evidence type="ECO:0000256" key="13">
    <source>
        <dbReference type="ARBA" id="ARBA00038868"/>
    </source>
</evidence>
<reference evidence="18" key="2">
    <citation type="submission" date="2025-08" db="UniProtKB">
        <authorList>
            <consortium name="Ensembl"/>
        </authorList>
    </citation>
    <scope>IDENTIFICATION</scope>
</reference>
<accession>A0AAY4AZG7</accession>
<evidence type="ECO:0000256" key="2">
    <source>
        <dbReference type="ARBA" id="ARBA00022525"/>
    </source>
</evidence>
<dbReference type="GO" id="GO:0033628">
    <property type="term" value="P:regulation of cell adhesion mediated by integrin"/>
    <property type="evidence" value="ECO:0007669"/>
    <property type="project" value="TreeGrafter"/>
</dbReference>
<dbReference type="InterPro" id="IPR043504">
    <property type="entry name" value="Peptidase_S1_PA_chymotrypsin"/>
</dbReference>
<sequence length="397" mass="45259">MWYKINFMFVVTLIVAHIIKSETVWFRRWPRKVHLTSEECLRGDGIDYRGTMSKTARGRKCINWADADMLWQTGMVEKHNYCRNPNGSHRPWCWVRRGIYGIKREFCEIPTCSSFNPTPRPQQSTDTDRTCGERMRTQKEFKVVGGSLTTVEIQPWITSIFYRGHFRCGGTLISPCWVLTAAHCFTDINKRNIVRLSVYLGKNAINETDWSREQEFHVKNLILHEDYIETGRDFNNDIALINIAGKGGQCVARTQFSRTVCLPPAQSTLPSGFPCYIAGYGRDHTGTYSQFLKEGQVLLLPDKKCKEAQPDGSSFTKNMMCAASLNWKTDACQGDSGGPLVCEVQDRIFIFGIISFGEACAEENKPGYYTRVSNYNKWIADKTGLPSYTLGSMYPQK</sequence>
<evidence type="ECO:0000313" key="19">
    <source>
        <dbReference type="Proteomes" id="UP000694580"/>
    </source>
</evidence>
<dbReference type="InterPro" id="IPR001314">
    <property type="entry name" value="Peptidase_S1A"/>
</dbReference>
<dbReference type="PANTHER" id="PTHR24264:SF38">
    <property type="entry name" value="UROKINASE-TYPE PLASMINOGEN ACTIVATOR"/>
    <property type="match status" value="1"/>
</dbReference>
<keyword evidence="11" id="KW-0617">Plasminogen activation</keyword>
<evidence type="ECO:0000256" key="5">
    <source>
        <dbReference type="ARBA" id="ARBA00022670"/>
    </source>
</evidence>
<reference evidence="18" key="3">
    <citation type="submission" date="2025-09" db="UniProtKB">
        <authorList>
            <consortium name="Ensembl"/>
        </authorList>
    </citation>
    <scope>IDENTIFICATION</scope>
</reference>
<dbReference type="PRINTS" id="PR00722">
    <property type="entry name" value="CHYMOTRYPSIN"/>
</dbReference>
<dbReference type="InterPro" id="IPR013806">
    <property type="entry name" value="Kringle-like"/>
</dbReference>
<dbReference type="Ensembl" id="ENSDCDT00010014922.1">
    <property type="protein sequence ID" value="ENSDCDP00010014152.1"/>
    <property type="gene ID" value="ENSDCDG00010006498.1"/>
</dbReference>
<feature type="domain" description="Peptidase S1" evidence="17">
    <location>
        <begin position="143"/>
        <end position="384"/>
    </location>
</feature>
<dbReference type="SMART" id="SM00130">
    <property type="entry name" value="KR"/>
    <property type="match status" value="1"/>
</dbReference>
<evidence type="ECO:0000256" key="6">
    <source>
        <dbReference type="ARBA" id="ARBA00022729"/>
    </source>
</evidence>
<keyword evidence="3" id="KW-0245">EGF-like domain</keyword>
<evidence type="ECO:0000256" key="15">
    <source>
        <dbReference type="RuleBase" id="RU363034"/>
    </source>
</evidence>
<dbReference type="SMART" id="SM00020">
    <property type="entry name" value="Tryp_SPc"/>
    <property type="match status" value="1"/>
</dbReference>
<keyword evidence="6" id="KW-0732">Signal</keyword>
<dbReference type="InterPro" id="IPR033116">
    <property type="entry name" value="TRYPSIN_SER"/>
</dbReference>
<dbReference type="AlphaFoldDB" id="A0AAY4AZG7"/>